<evidence type="ECO:0000313" key="3">
    <source>
        <dbReference type="Proteomes" id="UP000595074"/>
    </source>
</evidence>
<gene>
    <name evidence="2" type="ORF">IMZ28_09665</name>
</gene>
<organism evidence="2 3">
    <name type="scientific">Sulfurovum indicum</name>
    <dbReference type="NCBI Taxonomy" id="2779528"/>
    <lineage>
        <taxon>Bacteria</taxon>
        <taxon>Pseudomonadati</taxon>
        <taxon>Campylobacterota</taxon>
        <taxon>Epsilonproteobacteria</taxon>
        <taxon>Campylobacterales</taxon>
        <taxon>Sulfurovaceae</taxon>
        <taxon>Sulfurovum</taxon>
    </lineage>
</organism>
<proteinExistence type="predicted"/>
<accession>A0A7M1S2U7</accession>
<keyword evidence="1" id="KW-0472">Membrane</keyword>
<evidence type="ECO:0000256" key="1">
    <source>
        <dbReference type="SAM" id="Phobius"/>
    </source>
</evidence>
<name>A0A7M1S2U7_9BACT</name>
<dbReference type="EMBL" id="CP063164">
    <property type="protein sequence ID" value="QOR61688.1"/>
    <property type="molecule type" value="Genomic_DNA"/>
</dbReference>
<dbReference type="AlphaFoldDB" id="A0A7M1S2U7"/>
<keyword evidence="3" id="KW-1185">Reference proteome</keyword>
<evidence type="ECO:0000313" key="2">
    <source>
        <dbReference type="EMBL" id="QOR61688.1"/>
    </source>
</evidence>
<dbReference type="Proteomes" id="UP000595074">
    <property type="component" value="Chromosome"/>
</dbReference>
<keyword evidence="1" id="KW-0812">Transmembrane</keyword>
<dbReference type="KEGG" id="sinu:IMZ28_09665"/>
<keyword evidence="1" id="KW-1133">Transmembrane helix</keyword>
<dbReference type="RefSeq" id="WP_197548396.1">
    <property type="nucleotide sequence ID" value="NZ_CP063164.1"/>
</dbReference>
<sequence length="179" mass="20382">MQLNEILEENSIKSISKKTNISEENLEALFDGEFDALKKVKALGFISIIEREYNADLSGLKKQASEYYISHQEYNGVVLDAPVVERRKGKSKLFIFTVLVLLGAASWYFITQFDQEKLRGLLPFNEEKITNSIKDEVDNNPELSIEHAISEVTEENKAENQNIVVEKLPLVVETNDTEN</sequence>
<reference evidence="2 3" key="1">
    <citation type="submission" date="2020-10" db="EMBL/GenBank/DDBJ databases">
        <title>The genome of sulfurovum sp.</title>
        <authorList>
            <person name="Xie S."/>
            <person name="Shao Z."/>
            <person name="Jiang L."/>
        </authorList>
    </citation>
    <scope>NUCLEOTIDE SEQUENCE [LARGE SCALE GENOMIC DNA]</scope>
    <source>
        <strain evidence="2 3">ST-419</strain>
    </source>
</reference>
<feature type="transmembrane region" description="Helical" evidence="1">
    <location>
        <begin position="93"/>
        <end position="110"/>
    </location>
</feature>
<protein>
    <submittedName>
        <fullName evidence="2">Uncharacterized protein</fullName>
    </submittedName>
</protein>